<dbReference type="KEGG" id="fam:OYT1_ch0203"/>
<dbReference type="CDD" id="cd18791">
    <property type="entry name" value="SF2_C_RHA"/>
    <property type="match status" value="1"/>
</dbReference>
<dbReference type="SMART" id="SM00847">
    <property type="entry name" value="HA2"/>
    <property type="match status" value="1"/>
</dbReference>
<feature type="domain" description="Helicase ATP-binding" evidence="6">
    <location>
        <begin position="39"/>
        <end position="202"/>
    </location>
</feature>
<sequence length="1257" mass="141873">MKPVVLSAIAERRLARLNQLTPFEFPADLPVVARREELARAIAENHVVIVCGETGSGKTTQLPKICLSLGRGVNGVIAHTQPRRVAARTVANRIAHELKSELGGAVGYKVRFNDKVSPDSCVKLMTDGILLAEIHSDPKLRQYDTIILDEAHERSLNIDFLLGYLKRLLPQRPDLKLIITSATLDAERFSKHFGGAPVLQVSGRSYPVEVRYRPLQDTAEGEPEDVPQAVCRALDELSIGATGLRGDVLVFLPGEREIRETAEALRKHHPKHVEILPLFSRLSAAEQDRVFKPTNQRRVVLATNVAETSLTVPNIGYVIDSGLARINRYSIRQKVEQLRIEKIARAAANQRAGRCGRVMSGICVRLYDEADFAQRAEFTDAEIFRVSLATVILRMASLNLGDIAEFPFIEPPGSRSIADGYQLLQELAAMDEQRVLTSIGRELSKLPLDPKVARLLLAGRQYQCLTEILIIASALSLQDPRDRPQERREAADAAHQRFNDERSDFLGYLKIWAWFQQAVQHKKSNRQLADQCRESFLSPLRLREWHDLHQQLHAQVLEMGLRLNEQPASYEQLHKALLTGLLGNIGMRSVEGMDYLGARGIKFFIAPNSVLAKKGAKWVMAAELVETHKLYARCVARIEPQWLEEVGAHVIKRHYFDPHWEKKAAQVAAWERSTLFGLVINPKKRVHYGPMAPEESREVFIRQALVEGEFETRAPFFAHNQKLIRDIEALEHKARRPDVLVDDELIFAFYAARIPAGIHNGAAFEHWRKEAERENAKLLHLKKDDLMRHEAAGITTDQFPPQLVMSGVSYALNYHFAPGDKDDGVTLAVPLAFINQVSATQCEWLVPGLLADKVTQLLKTLPQKLRRHLVPVPEFAAAFCREVPPSDTPLLQALARYIRQQKQLEAPLDAFRLEQLQAHLLMNFRVVDEHGRQLGMSRNFVQLRGELAPKVSPALAKSAHENSPRLQAGEGDRGSATRHSTWDFGDFIDTTQITRVGQTITVFNALHDEGDAVTRRIFDTREEAQAAHRKGLARLFMLALKEQVKFLEKSLPGLQALAMQFMPFGNQQDLLRQILAVTFERCCLMEPLPSNEKEFLARSKDAKGRISLVAQEIVRLAAAVLTEHAQAQKALQAAKSHAQAAQDMRSQLDALLGKTFIERTSYERLQHLPRYLKAINVRLEKLRSNPARDAQQQAQLQPLQQQWQRRISAQQGETDPRLEDFFWLMQELRVSLFAQELKTPVIVSVKRLEKALEALGR</sequence>
<organism evidence="8 9">
    <name type="scientific">Ferriphaselus amnicola</name>
    <dbReference type="NCBI Taxonomy" id="1188319"/>
    <lineage>
        <taxon>Bacteria</taxon>
        <taxon>Pseudomonadati</taxon>
        <taxon>Pseudomonadota</taxon>
        <taxon>Betaproteobacteria</taxon>
        <taxon>Nitrosomonadales</taxon>
        <taxon>Gallionellaceae</taxon>
        <taxon>Ferriphaselus</taxon>
    </lineage>
</organism>
<dbReference type="InterPro" id="IPR011709">
    <property type="entry name" value="DEAD-box_helicase_OB_fold"/>
</dbReference>
<dbReference type="GO" id="GO:0016787">
    <property type="term" value="F:hydrolase activity"/>
    <property type="evidence" value="ECO:0007669"/>
    <property type="project" value="UniProtKB-KW"/>
</dbReference>
<dbReference type="PROSITE" id="PS51192">
    <property type="entry name" value="HELICASE_ATP_BIND_1"/>
    <property type="match status" value="1"/>
</dbReference>
<dbReference type="Pfam" id="PF21010">
    <property type="entry name" value="HA2_C"/>
    <property type="match status" value="1"/>
</dbReference>
<evidence type="ECO:0000256" key="1">
    <source>
        <dbReference type="ARBA" id="ARBA00022741"/>
    </source>
</evidence>
<dbReference type="EMBL" id="AP018738">
    <property type="protein sequence ID" value="BBE49778.1"/>
    <property type="molecule type" value="Genomic_DNA"/>
</dbReference>
<dbReference type="PROSITE" id="PS51194">
    <property type="entry name" value="HELICASE_CTER"/>
    <property type="match status" value="1"/>
</dbReference>
<dbReference type="InterPro" id="IPR011545">
    <property type="entry name" value="DEAD/DEAH_box_helicase_dom"/>
</dbReference>
<evidence type="ECO:0000256" key="2">
    <source>
        <dbReference type="ARBA" id="ARBA00022801"/>
    </source>
</evidence>
<keyword evidence="3 8" id="KW-0347">Helicase</keyword>
<accession>A0A2Z6G8K2</accession>
<evidence type="ECO:0000256" key="5">
    <source>
        <dbReference type="SAM" id="MobiDB-lite"/>
    </source>
</evidence>
<dbReference type="OrthoDB" id="9805617at2"/>
<dbReference type="SMART" id="SM00487">
    <property type="entry name" value="DEXDc"/>
    <property type="match status" value="1"/>
</dbReference>
<dbReference type="Pfam" id="PF11898">
    <property type="entry name" value="DUF3418"/>
    <property type="match status" value="1"/>
</dbReference>
<evidence type="ECO:0000259" key="6">
    <source>
        <dbReference type="PROSITE" id="PS51192"/>
    </source>
</evidence>
<dbReference type="Gene3D" id="1.20.120.1080">
    <property type="match status" value="1"/>
</dbReference>
<protein>
    <submittedName>
        <fullName evidence="8">ATP-dependent Helicase</fullName>
    </submittedName>
</protein>
<dbReference type="InterPro" id="IPR010222">
    <property type="entry name" value="RNA_helicase_HrpA"/>
</dbReference>
<dbReference type="Pfam" id="PF07717">
    <property type="entry name" value="OB_NTP_bind"/>
    <property type="match status" value="1"/>
</dbReference>
<dbReference type="GO" id="GO:0003723">
    <property type="term" value="F:RNA binding"/>
    <property type="evidence" value="ECO:0007669"/>
    <property type="project" value="TreeGrafter"/>
</dbReference>
<dbReference type="RefSeq" id="WP_062625760.1">
    <property type="nucleotide sequence ID" value="NZ_AP018738.1"/>
</dbReference>
<dbReference type="SUPFAM" id="SSF52540">
    <property type="entry name" value="P-loop containing nucleoside triphosphate hydrolases"/>
    <property type="match status" value="1"/>
</dbReference>
<proteinExistence type="predicted"/>
<dbReference type="Pfam" id="PF00270">
    <property type="entry name" value="DEAD"/>
    <property type="match status" value="1"/>
</dbReference>
<dbReference type="STRING" id="1188319.OYT1_00550"/>
<dbReference type="Pfam" id="PF00271">
    <property type="entry name" value="Helicase_C"/>
    <property type="match status" value="1"/>
</dbReference>
<dbReference type="InterPro" id="IPR024590">
    <property type="entry name" value="HrpA_C"/>
</dbReference>
<keyword evidence="1" id="KW-0547">Nucleotide-binding</keyword>
<feature type="region of interest" description="Disordered" evidence="5">
    <location>
        <begin position="952"/>
        <end position="978"/>
    </location>
</feature>
<dbReference type="GO" id="GO:0005524">
    <property type="term" value="F:ATP binding"/>
    <property type="evidence" value="ECO:0007669"/>
    <property type="project" value="UniProtKB-KW"/>
</dbReference>
<dbReference type="GO" id="GO:0003724">
    <property type="term" value="F:RNA helicase activity"/>
    <property type="evidence" value="ECO:0007669"/>
    <property type="project" value="InterPro"/>
</dbReference>
<evidence type="ECO:0000259" key="7">
    <source>
        <dbReference type="PROSITE" id="PS51194"/>
    </source>
</evidence>
<reference evidence="8 9" key="1">
    <citation type="submission" date="2018-06" db="EMBL/GenBank/DDBJ databases">
        <title>OYT1 Genome Sequencing.</title>
        <authorList>
            <person name="Kato S."/>
            <person name="Itoh T."/>
            <person name="Ohkuma M."/>
        </authorList>
    </citation>
    <scope>NUCLEOTIDE SEQUENCE [LARGE SCALE GENOMIC DNA]</scope>
    <source>
        <strain evidence="8 9">OYT1</strain>
    </source>
</reference>
<dbReference type="InterPro" id="IPR001650">
    <property type="entry name" value="Helicase_C-like"/>
</dbReference>
<dbReference type="NCBIfam" id="NF008348">
    <property type="entry name" value="PRK11131.1"/>
    <property type="match status" value="1"/>
</dbReference>
<dbReference type="SMART" id="SM00490">
    <property type="entry name" value="HELICc"/>
    <property type="match status" value="1"/>
</dbReference>
<dbReference type="AlphaFoldDB" id="A0A2Z6G8K2"/>
<dbReference type="NCBIfam" id="TIGR01967">
    <property type="entry name" value="DEAH_box_HrpA"/>
    <property type="match status" value="1"/>
</dbReference>
<keyword evidence="4" id="KW-0067">ATP-binding</keyword>
<gene>
    <name evidence="8" type="ORF">OYT1_ch0203</name>
</gene>
<dbReference type="FunFam" id="1.20.120.1080:FF:000005">
    <property type="entry name" value="ATP-dependent helicase HrpA"/>
    <property type="match status" value="1"/>
</dbReference>
<evidence type="ECO:0000313" key="8">
    <source>
        <dbReference type="EMBL" id="BBE49778.1"/>
    </source>
</evidence>
<keyword evidence="9" id="KW-1185">Reference proteome</keyword>
<keyword evidence="2" id="KW-0378">Hydrolase</keyword>
<dbReference type="InterPro" id="IPR007502">
    <property type="entry name" value="Helicase-assoc_dom"/>
</dbReference>
<name>A0A2Z6G8K2_9PROT</name>
<evidence type="ECO:0000256" key="4">
    <source>
        <dbReference type="ARBA" id="ARBA00022840"/>
    </source>
</evidence>
<evidence type="ECO:0000256" key="3">
    <source>
        <dbReference type="ARBA" id="ARBA00022806"/>
    </source>
</evidence>
<dbReference type="PANTHER" id="PTHR18934">
    <property type="entry name" value="ATP-DEPENDENT RNA HELICASE"/>
    <property type="match status" value="1"/>
</dbReference>
<dbReference type="InterPro" id="IPR027417">
    <property type="entry name" value="P-loop_NTPase"/>
</dbReference>
<dbReference type="SMART" id="SM00382">
    <property type="entry name" value="AAA"/>
    <property type="match status" value="1"/>
</dbReference>
<dbReference type="PANTHER" id="PTHR18934:SF99">
    <property type="entry name" value="ATP-DEPENDENT RNA HELICASE DHX37-RELATED"/>
    <property type="match status" value="1"/>
</dbReference>
<dbReference type="Gene3D" id="3.40.50.300">
    <property type="entry name" value="P-loop containing nucleotide triphosphate hydrolases"/>
    <property type="match status" value="2"/>
</dbReference>
<evidence type="ECO:0000313" key="9">
    <source>
        <dbReference type="Proteomes" id="UP000033070"/>
    </source>
</evidence>
<dbReference type="InterPro" id="IPR003593">
    <property type="entry name" value="AAA+_ATPase"/>
</dbReference>
<dbReference type="InterPro" id="IPR014001">
    <property type="entry name" value="Helicase_ATP-bd"/>
</dbReference>
<feature type="domain" description="Helicase C-terminal" evidence="7">
    <location>
        <begin position="225"/>
        <end position="399"/>
    </location>
</feature>
<dbReference type="Proteomes" id="UP000033070">
    <property type="component" value="Chromosome"/>
</dbReference>